<dbReference type="Proteomes" id="UP000272942">
    <property type="component" value="Unassembled WGS sequence"/>
</dbReference>
<sequence length="386" mass="44647">MEVGFPDDKPGGLNLSNQSPVLNHPLVVFSDGGCRAYIRPQGAPENEKPELLWLNLKDFFMLKKVTKQLLLHYDQQLVAYDNPEYEITFPGWGDTETVSTLDPSETIFGKYFDDMVDDLKKDSFFVSNKTIRGAPYDFRRAPYDNEAFFDRLKQLIEETYHINGKRRVILVGHSMGCLYSVLFLKKQTVEWQKQYVKAFVSIAGPYGDNFNAFFRRPLVFRELERSFSSMYLMLPDPRLWSENETLVFTPKRNYTSRDYQSFFDDIGFPFGYQLMKRAVEGIDFFQGPTGVEEIYCVYGTSVSTGEQLLYRAPGLLRPAFPDQVPIEIFGDGDGTVNLRSAEICRHWSNVKLIKIPNSDHQYILHDPRTLKLMREVTGFNPTNNRQ</sequence>
<dbReference type="GO" id="GO:0006629">
    <property type="term" value="P:lipid metabolic process"/>
    <property type="evidence" value="ECO:0007669"/>
    <property type="project" value="InterPro"/>
</dbReference>
<dbReference type="InterPro" id="IPR029058">
    <property type="entry name" value="AB_hydrolase_fold"/>
</dbReference>
<accession>A0A183AFK9</accession>
<dbReference type="Pfam" id="PF02450">
    <property type="entry name" value="LCAT"/>
    <property type="match status" value="2"/>
</dbReference>
<dbReference type="InterPro" id="IPR003386">
    <property type="entry name" value="LACT/PDAT_acylTrfase"/>
</dbReference>
<dbReference type="WBParaSite" id="ECPE_0000575701-mRNA-1">
    <property type="protein sequence ID" value="ECPE_0000575701-mRNA-1"/>
    <property type="gene ID" value="ECPE_0000575701"/>
</dbReference>
<name>A0A183AFK9_9TREM</name>
<dbReference type="SUPFAM" id="SSF53474">
    <property type="entry name" value="alpha/beta-Hydrolases"/>
    <property type="match status" value="1"/>
</dbReference>
<dbReference type="Gene3D" id="3.40.50.1820">
    <property type="entry name" value="alpha/beta hydrolase"/>
    <property type="match status" value="1"/>
</dbReference>
<keyword evidence="2" id="KW-1185">Reference proteome</keyword>
<evidence type="ECO:0000313" key="2">
    <source>
        <dbReference type="Proteomes" id="UP000272942"/>
    </source>
</evidence>
<protein>
    <submittedName>
        <fullName evidence="3">Group XV phospholipase A2</fullName>
    </submittedName>
</protein>
<evidence type="ECO:0000313" key="3">
    <source>
        <dbReference type="WBParaSite" id="ECPE_0000575701-mRNA-1"/>
    </source>
</evidence>
<dbReference type="GO" id="GO:0008374">
    <property type="term" value="F:O-acyltransferase activity"/>
    <property type="evidence" value="ECO:0007669"/>
    <property type="project" value="InterPro"/>
</dbReference>
<dbReference type="PANTHER" id="PTHR11440">
    <property type="entry name" value="LECITHIN-CHOLESTEROL ACYLTRANSFERASE-RELATED"/>
    <property type="match status" value="1"/>
</dbReference>
<proteinExistence type="predicted"/>
<reference evidence="1 2" key="2">
    <citation type="submission" date="2018-11" db="EMBL/GenBank/DDBJ databases">
        <authorList>
            <consortium name="Pathogen Informatics"/>
        </authorList>
    </citation>
    <scope>NUCLEOTIDE SEQUENCE [LARGE SCALE GENOMIC DNA]</scope>
    <source>
        <strain evidence="1 2">Egypt</strain>
    </source>
</reference>
<organism evidence="3">
    <name type="scientific">Echinostoma caproni</name>
    <dbReference type="NCBI Taxonomy" id="27848"/>
    <lineage>
        <taxon>Eukaryota</taxon>
        <taxon>Metazoa</taxon>
        <taxon>Spiralia</taxon>
        <taxon>Lophotrochozoa</taxon>
        <taxon>Platyhelminthes</taxon>
        <taxon>Trematoda</taxon>
        <taxon>Digenea</taxon>
        <taxon>Plagiorchiida</taxon>
        <taxon>Echinostomata</taxon>
        <taxon>Echinostomatoidea</taxon>
        <taxon>Echinostomatidae</taxon>
        <taxon>Echinostoma</taxon>
    </lineage>
</organism>
<dbReference type="AlphaFoldDB" id="A0A183AFK9"/>
<dbReference type="EMBL" id="UZAN01042619">
    <property type="protein sequence ID" value="VDP76424.1"/>
    <property type="molecule type" value="Genomic_DNA"/>
</dbReference>
<dbReference type="OrthoDB" id="190846at2759"/>
<evidence type="ECO:0000313" key="1">
    <source>
        <dbReference type="EMBL" id="VDP76424.1"/>
    </source>
</evidence>
<reference evidence="3" key="1">
    <citation type="submission" date="2016-06" db="UniProtKB">
        <authorList>
            <consortium name="WormBaseParasite"/>
        </authorList>
    </citation>
    <scope>IDENTIFICATION</scope>
</reference>
<gene>
    <name evidence="1" type="ORF">ECPE_LOCUS5744</name>
</gene>